<accession>A0AAN6TWU5</accession>
<dbReference type="GeneID" id="87824415"/>
<organism evidence="1 2">
    <name type="scientific">Parathielavia appendiculata</name>
    <dbReference type="NCBI Taxonomy" id="2587402"/>
    <lineage>
        <taxon>Eukaryota</taxon>
        <taxon>Fungi</taxon>
        <taxon>Dikarya</taxon>
        <taxon>Ascomycota</taxon>
        <taxon>Pezizomycotina</taxon>
        <taxon>Sordariomycetes</taxon>
        <taxon>Sordariomycetidae</taxon>
        <taxon>Sordariales</taxon>
        <taxon>Chaetomiaceae</taxon>
        <taxon>Parathielavia</taxon>
    </lineage>
</organism>
<reference evidence="1" key="2">
    <citation type="submission" date="2023-05" db="EMBL/GenBank/DDBJ databases">
        <authorList>
            <consortium name="Lawrence Berkeley National Laboratory"/>
            <person name="Steindorff A."/>
            <person name="Hensen N."/>
            <person name="Bonometti L."/>
            <person name="Westerberg I."/>
            <person name="Brannstrom I.O."/>
            <person name="Guillou S."/>
            <person name="Cros-Aarteil S."/>
            <person name="Calhoun S."/>
            <person name="Haridas S."/>
            <person name="Kuo A."/>
            <person name="Mondo S."/>
            <person name="Pangilinan J."/>
            <person name="Riley R."/>
            <person name="Labutti K."/>
            <person name="Andreopoulos B."/>
            <person name="Lipzen A."/>
            <person name="Chen C."/>
            <person name="Yanf M."/>
            <person name="Daum C."/>
            <person name="Ng V."/>
            <person name="Clum A."/>
            <person name="Ohm R."/>
            <person name="Martin F."/>
            <person name="Silar P."/>
            <person name="Natvig D."/>
            <person name="Lalanne C."/>
            <person name="Gautier V."/>
            <person name="Ament-Velasquez S.L."/>
            <person name="Kruys A."/>
            <person name="Hutchinson M.I."/>
            <person name="Powell A.J."/>
            <person name="Barry K."/>
            <person name="Miller A.N."/>
            <person name="Grigoriev I.V."/>
            <person name="Debuchy R."/>
            <person name="Gladieux P."/>
            <person name="Thoren M.H."/>
            <person name="Johannesson H."/>
        </authorList>
    </citation>
    <scope>NUCLEOTIDE SEQUENCE</scope>
    <source>
        <strain evidence="1">CBS 731.68</strain>
    </source>
</reference>
<evidence type="ECO:0000313" key="2">
    <source>
        <dbReference type="Proteomes" id="UP001302602"/>
    </source>
</evidence>
<dbReference type="Proteomes" id="UP001302602">
    <property type="component" value="Unassembled WGS sequence"/>
</dbReference>
<name>A0AAN6TWU5_9PEZI</name>
<dbReference type="AlphaFoldDB" id="A0AAN6TWU5"/>
<sequence length="283" mass="31432">MDHLRTSDSVKHDAPLARASSSSVFVVLQRRRWRRFGCSSIIHRGTTAQVSSRDDVAPTEILLGPWQPAAALILLQMAVVVPEFMENGPGLVVQLDHFVVLVVWVSAVQREALHDLKGQDALPPQPERSHRLPGLLKQLLMDDLVDQKSLAARPLLVHHADDDVCELIDADLEGVARLALQLIQRSFVWRILSPRPTTRRKPTAKRGGNIPALAICSVPFRVPAAPVIWRQVLAGARRWGKRGKARSPYLPLGPASPLPAALTQRRGDSLWRRSEVAAERRRS</sequence>
<comment type="caution">
    <text evidence="1">The sequence shown here is derived from an EMBL/GenBank/DDBJ whole genome shotgun (WGS) entry which is preliminary data.</text>
</comment>
<evidence type="ECO:0000313" key="1">
    <source>
        <dbReference type="EMBL" id="KAK4122178.1"/>
    </source>
</evidence>
<reference evidence="1" key="1">
    <citation type="journal article" date="2023" name="Mol. Phylogenet. Evol.">
        <title>Genome-scale phylogeny and comparative genomics of the fungal order Sordariales.</title>
        <authorList>
            <person name="Hensen N."/>
            <person name="Bonometti L."/>
            <person name="Westerberg I."/>
            <person name="Brannstrom I.O."/>
            <person name="Guillou S."/>
            <person name="Cros-Aarteil S."/>
            <person name="Calhoun S."/>
            <person name="Haridas S."/>
            <person name="Kuo A."/>
            <person name="Mondo S."/>
            <person name="Pangilinan J."/>
            <person name="Riley R."/>
            <person name="LaButti K."/>
            <person name="Andreopoulos B."/>
            <person name="Lipzen A."/>
            <person name="Chen C."/>
            <person name="Yan M."/>
            <person name="Daum C."/>
            <person name="Ng V."/>
            <person name="Clum A."/>
            <person name="Steindorff A."/>
            <person name="Ohm R.A."/>
            <person name="Martin F."/>
            <person name="Silar P."/>
            <person name="Natvig D.O."/>
            <person name="Lalanne C."/>
            <person name="Gautier V."/>
            <person name="Ament-Velasquez S.L."/>
            <person name="Kruys A."/>
            <person name="Hutchinson M.I."/>
            <person name="Powell A.J."/>
            <person name="Barry K."/>
            <person name="Miller A.N."/>
            <person name="Grigoriev I.V."/>
            <person name="Debuchy R."/>
            <person name="Gladieux P."/>
            <person name="Hiltunen Thoren M."/>
            <person name="Johannesson H."/>
        </authorList>
    </citation>
    <scope>NUCLEOTIDE SEQUENCE</scope>
    <source>
        <strain evidence="1">CBS 731.68</strain>
    </source>
</reference>
<protein>
    <submittedName>
        <fullName evidence="1">Uncharacterized protein</fullName>
    </submittedName>
</protein>
<keyword evidence="2" id="KW-1185">Reference proteome</keyword>
<proteinExistence type="predicted"/>
<dbReference type="EMBL" id="MU853231">
    <property type="protein sequence ID" value="KAK4122178.1"/>
    <property type="molecule type" value="Genomic_DNA"/>
</dbReference>
<gene>
    <name evidence="1" type="ORF">N657DRAFT_493429</name>
</gene>
<dbReference type="RefSeq" id="XP_062645949.1">
    <property type="nucleotide sequence ID" value="XM_062787645.1"/>
</dbReference>